<feature type="compositionally biased region" description="Low complexity" evidence="2">
    <location>
        <begin position="129"/>
        <end position="144"/>
    </location>
</feature>
<evidence type="ECO:0000256" key="1">
    <source>
        <dbReference type="SAM" id="Coils"/>
    </source>
</evidence>
<evidence type="ECO:0000256" key="2">
    <source>
        <dbReference type="SAM" id="MobiDB-lite"/>
    </source>
</evidence>
<evidence type="ECO:0000313" key="4">
    <source>
        <dbReference type="Proteomes" id="UP000235786"/>
    </source>
</evidence>
<dbReference type="STRING" id="1149755.A0A2J6QXW5"/>
<dbReference type="AlphaFoldDB" id="A0A2J6QXW5"/>
<protein>
    <submittedName>
        <fullName evidence="3">Uncharacterized protein</fullName>
    </submittedName>
</protein>
<name>A0A2J6QXW5_HYAVF</name>
<evidence type="ECO:0000313" key="3">
    <source>
        <dbReference type="EMBL" id="PMD31126.1"/>
    </source>
</evidence>
<dbReference type="OrthoDB" id="3439480at2759"/>
<reference evidence="3 4" key="1">
    <citation type="submission" date="2016-04" db="EMBL/GenBank/DDBJ databases">
        <title>A degradative enzymes factory behind the ericoid mycorrhizal symbiosis.</title>
        <authorList>
            <consortium name="DOE Joint Genome Institute"/>
            <person name="Martino E."/>
            <person name="Morin E."/>
            <person name="Grelet G."/>
            <person name="Kuo A."/>
            <person name="Kohler A."/>
            <person name="Daghino S."/>
            <person name="Barry K."/>
            <person name="Choi C."/>
            <person name="Cichocki N."/>
            <person name="Clum A."/>
            <person name="Copeland A."/>
            <person name="Hainaut M."/>
            <person name="Haridas S."/>
            <person name="Labutti K."/>
            <person name="Lindquist E."/>
            <person name="Lipzen A."/>
            <person name="Khouja H.-R."/>
            <person name="Murat C."/>
            <person name="Ohm R."/>
            <person name="Olson A."/>
            <person name="Spatafora J."/>
            <person name="Veneault-Fourrey C."/>
            <person name="Henrissat B."/>
            <person name="Grigoriev I."/>
            <person name="Martin F."/>
            <person name="Perotto S."/>
        </authorList>
    </citation>
    <scope>NUCLEOTIDE SEQUENCE [LARGE SCALE GENOMIC DNA]</scope>
    <source>
        <strain evidence="3 4">F</strain>
    </source>
</reference>
<proteinExistence type="predicted"/>
<organism evidence="3 4">
    <name type="scientific">Hyaloscypha variabilis (strain UAMH 11265 / GT02V1 / F)</name>
    <name type="common">Meliniomyces variabilis</name>
    <dbReference type="NCBI Taxonomy" id="1149755"/>
    <lineage>
        <taxon>Eukaryota</taxon>
        <taxon>Fungi</taxon>
        <taxon>Dikarya</taxon>
        <taxon>Ascomycota</taxon>
        <taxon>Pezizomycotina</taxon>
        <taxon>Leotiomycetes</taxon>
        <taxon>Helotiales</taxon>
        <taxon>Hyaloscyphaceae</taxon>
        <taxon>Hyaloscypha</taxon>
        <taxon>Hyaloscypha variabilis</taxon>
    </lineage>
</organism>
<accession>A0A2J6QXW5</accession>
<feature type="coiled-coil region" evidence="1">
    <location>
        <begin position="216"/>
        <end position="269"/>
    </location>
</feature>
<keyword evidence="4" id="KW-1185">Reference proteome</keyword>
<gene>
    <name evidence="3" type="ORF">L207DRAFT_197723</name>
</gene>
<dbReference type="Proteomes" id="UP000235786">
    <property type="component" value="Unassembled WGS sequence"/>
</dbReference>
<feature type="region of interest" description="Disordered" evidence="2">
    <location>
        <begin position="105"/>
        <end position="195"/>
    </location>
</feature>
<sequence>MSQNLILAIQGMLWGKALKLPNTALMLGSKVLMLRGLGFDPRGGLMDPHDYIFGTLGTTGSMPATPDSPSIPWPPALLNAGNVNVADSSSWNPSHIFDQLDQTFGGQGIPTPLELQALPNSNSGIPPASQSMIGKSSSKASSRTSPKEQIHDEEGDLEDPAEYIHRTQGTRTTRPRSEHLEQVLESSPADLEDPNHYISKTMATPRLSVSPSVPNIADTLDQYQVEAEEIQLLEERQRREERDERIAYLEAERRREERIKQQDEEIRRRPPIPPPIPLRQGRFLRPVINQTKALLDGLSLDDEVGDRVLVTEVEIMRRMEERDRAIRARLAIEEEEALKRRLRDRIMSKRRLSVGPGGRRHRVIYDDGVYRWE</sequence>
<feature type="coiled-coil region" evidence="1">
    <location>
        <begin position="316"/>
        <end position="352"/>
    </location>
</feature>
<keyword evidence="1" id="KW-0175">Coiled coil</keyword>
<dbReference type="EMBL" id="KZ613964">
    <property type="protein sequence ID" value="PMD31126.1"/>
    <property type="molecule type" value="Genomic_DNA"/>
</dbReference>